<accession>A0AAV0ZCG7</accession>
<evidence type="ECO:0000313" key="1">
    <source>
        <dbReference type="EMBL" id="CAI8595223.1"/>
    </source>
</evidence>
<reference evidence="1 2" key="1">
    <citation type="submission" date="2023-01" db="EMBL/GenBank/DDBJ databases">
        <authorList>
            <person name="Kreplak J."/>
        </authorList>
    </citation>
    <scope>NUCLEOTIDE SEQUENCE [LARGE SCALE GENOMIC DNA]</scope>
</reference>
<protein>
    <recommendedName>
        <fullName evidence="3">HMG box domain-containing protein</fullName>
    </recommendedName>
</protein>
<dbReference type="AlphaFoldDB" id="A0AAV0ZCG7"/>
<organism evidence="1 2">
    <name type="scientific">Vicia faba</name>
    <name type="common">Broad bean</name>
    <name type="synonym">Faba vulgaris</name>
    <dbReference type="NCBI Taxonomy" id="3906"/>
    <lineage>
        <taxon>Eukaryota</taxon>
        <taxon>Viridiplantae</taxon>
        <taxon>Streptophyta</taxon>
        <taxon>Embryophyta</taxon>
        <taxon>Tracheophyta</taxon>
        <taxon>Spermatophyta</taxon>
        <taxon>Magnoliopsida</taxon>
        <taxon>eudicotyledons</taxon>
        <taxon>Gunneridae</taxon>
        <taxon>Pentapetalae</taxon>
        <taxon>rosids</taxon>
        <taxon>fabids</taxon>
        <taxon>Fabales</taxon>
        <taxon>Fabaceae</taxon>
        <taxon>Papilionoideae</taxon>
        <taxon>50 kb inversion clade</taxon>
        <taxon>NPAAA clade</taxon>
        <taxon>Hologalegina</taxon>
        <taxon>IRL clade</taxon>
        <taxon>Fabeae</taxon>
        <taxon>Vicia</taxon>
    </lineage>
</organism>
<sequence length="179" mass="21019">MAQRRVRKRVYAIPRAPDGSAFFNCGKCGVSVAISLADMHLCESDKIHYNFFQPEPPLEIYDLPRSPFRLFMESFSRGKEMESYFEVERLGFEMWQNMTEMDKLPYTSHANLLDDYHRRALKREANEIIKINYGAESLLVENFEKPQRTLEKSKTTPKHGFLYRDHGVYYAWLSCGELS</sequence>
<dbReference type="GO" id="GO:0010197">
    <property type="term" value="P:polar nucleus fusion"/>
    <property type="evidence" value="ECO:0007669"/>
    <property type="project" value="TreeGrafter"/>
</dbReference>
<evidence type="ECO:0000313" key="2">
    <source>
        <dbReference type="Proteomes" id="UP001157006"/>
    </source>
</evidence>
<name>A0AAV0ZCG7_VICFA</name>
<dbReference type="InterPro" id="IPR036910">
    <property type="entry name" value="HMG_box_dom_sf"/>
</dbReference>
<proteinExistence type="predicted"/>
<keyword evidence="2" id="KW-1185">Reference proteome</keyword>
<dbReference type="GO" id="GO:0003677">
    <property type="term" value="F:DNA binding"/>
    <property type="evidence" value="ECO:0007669"/>
    <property type="project" value="TreeGrafter"/>
</dbReference>
<evidence type="ECO:0008006" key="3">
    <source>
        <dbReference type="Google" id="ProtNLM"/>
    </source>
</evidence>
<dbReference type="GO" id="GO:0005634">
    <property type="term" value="C:nucleus"/>
    <property type="evidence" value="ECO:0007669"/>
    <property type="project" value="TreeGrafter"/>
</dbReference>
<dbReference type="PANTHER" id="PTHR47658:SF2">
    <property type="entry name" value="HMG-BOX (HIGH MOBILITY GROUP) DNA-BINDING FAMILY PROTEIN"/>
    <property type="match status" value="1"/>
</dbReference>
<gene>
    <name evidence="1" type="ORF">VFH_I180960</name>
</gene>
<dbReference type="EMBL" id="OX451735">
    <property type="protein sequence ID" value="CAI8595223.1"/>
    <property type="molecule type" value="Genomic_DNA"/>
</dbReference>
<dbReference type="Proteomes" id="UP001157006">
    <property type="component" value="Chromosome 1S"/>
</dbReference>
<dbReference type="PANTHER" id="PTHR47658">
    <property type="entry name" value="HIGH MOBILITY GROUP B PROTEIN 12-RELATED"/>
    <property type="match status" value="1"/>
</dbReference>
<dbReference type="SUPFAM" id="SSF47095">
    <property type="entry name" value="HMG-box"/>
    <property type="match status" value="1"/>
</dbReference>